<dbReference type="GO" id="GO:0060271">
    <property type="term" value="P:cilium assembly"/>
    <property type="evidence" value="ECO:0007669"/>
    <property type="project" value="UniProtKB-ARBA"/>
</dbReference>
<dbReference type="PROSITE" id="PS50086">
    <property type="entry name" value="TBC_RABGAP"/>
    <property type="match status" value="1"/>
</dbReference>
<dbReference type="GO" id="GO:0060090">
    <property type="term" value="F:molecular adaptor activity"/>
    <property type="evidence" value="ECO:0007669"/>
    <property type="project" value="UniProtKB-ARBA"/>
</dbReference>
<feature type="compositionally biased region" description="Polar residues" evidence="13">
    <location>
        <begin position="971"/>
        <end position="988"/>
    </location>
</feature>
<evidence type="ECO:0000256" key="10">
    <source>
        <dbReference type="ARBA" id="ARBA00023273"/>
    </source>
</evidence>
<name>A0A7J6C7I1_9TELE</name>
<reference evidence="15 16" key="1">
    <citation type="submission" date="2020-04" db="EMBL/GenBank/DDBJ databases">
        <title>Chromosome-level genome assembly of a cyprinid fish Onychostoma macrolepis by integration of Nanopore Sequencing, Bionano and Hi-C technology.</title>
        <authorList>
            <person name="Wang D."/>
        </authorList>
    </citation>
    <scope>NUCLEOTIDE SEQUENCE [LARGE SCALE GENOMIC DNA]</scope>
    <source>
        <strain evidence="15">SWU-2019</strain>
        <tissue evidence="15">Muscle</tissue>
    </source>
</reference>
<keyword evidence="7" id="KW-0970">Cilium biogenesis/degradation</keyword>
<comment type="caution">
    <text evidence="15">The sequence shown here is derived from an EMBL/GenBank/DDBJ whole genome shotgun (WGS) entry which is preliminary data.</text>
</comment>
<dbReference type="SUPFAM" id="SSF47923">
    <property type="entry name" value="Ypt/Rab-GAP domain of gyp1p"/>
    <property type="match status" value="1"/>
</dbReference>
<comment type="subcellular location">
    <subcellularLocation>
        <location evidence="1">Cytoplasm</location>
        <location evidence="1">Cytoskeleton</location>
        <location evidence="1">Cilium basal body</location>
    </subcellularLocation>
    <subcellularLocation>
        <location evidence="2">Cytoplasm</location>
        <location evidence="2">Cytoskeleton</location>
        <location evidence="2">Microtubule organizing center</location>
        <location evidence="2">Centrosome</location>
        <location evidence="2">Centriolar satellite</location>
    </subcellularLocation>
</comment>
<organism evidence="15 16">
    <name type="scientific">Onychostoma macrolepis</name>
    <dbReference type="NCBI Taxonomy" id="369639"/>
    <lineage>
        <taxon>Eukaryota</taxon>
        <taxon>Metazoa</taxon>
        <taxon>Chordata</taxon>
        <taxon>Craniata</taxon>
        <taxon>Vertebrata</taxon>
        <taxon>Euteleostomi</taxon>
        <taxon>Actinopterygii</taxon>
        <taxon>Neopterygii</taxon>
        <taxon>Teleostei</taxon>
        <taxon>Ostariophysi</taxon>
        <taxon>Cypriniformes</taxon>
        <taxon>Cyprinidae</taxon>
        <taxon>Acrossocheilinae</taxon>
        <taxon>Onychostoma</taxon>
    </lineage>
</organism>
<protein>
    <recommendedName>
        <fullName evidence="3">TBC1 domain family member 31</fullName>
    </recommendedName>
</protein>
<dbReference type="InterPro" id="IPR035969">
    <property type="entry name" value="Rab-GAP_TBC_sf"/>
</dbReference>
<evidence type="ECO:0000256" key="13">
    <source>
        <dbReference type="SAM" id="MobiDB-lite"/>
    </source>
</evidence>
<proteinExistence type="predicted"/>
<dbReference type="PANTHER" id="PTHR19853:SF1">
    <property type="entry name" value="TBC1 DOMAIN FAMILY MEMBER 31"/>
    <property type="match status" value="1"/>
</dbReference>
<keyword evidence="10" id="KW-0966">Cell projection</keyword>
<dbReference type="Pfam" id="PF00400">
    <property type="entry name" value="WD40"/>
    <property type="match status" value="1"/>
</dbReference>
<keyword evidence="6" id="KW-0677">Repeat</keyword>
<evidence type="ECO:0000256" key="5">
    <source>
        <dbReference type="ARBA" id="ARBA00022574"/>
    </source>
</evidence>
<keyword evidence="5" id="KW-0853">WD repeat</keyword>
<dbReference type="AlphaFoldDB" id="A0A7J6C7I1"/>
<dbReference type="FunFam" id="1.10.472.80:FF:000022">
    <property type="entry name" value="TBC1 domain family, member 31"/>
    <property type="match status" value="1"/>
</dbReference>
<dbReference type="EMBL" id="JAAMOB010000016">
    <property type="protein sequence ID" value="KAF4103200.1"/>
    <property type="molecule type" value="Genomic_DNA"/>
</dbReference>
<keyword evidence="9" id="KW-0206">Cytoskeleton</keyword>
<evidence type="ECO:0000256" key="6">
    <source>
        <dbReference type="ARBA" id="ARBA00022737"/>
    </source>
</evidence>
<dbReference type="InterPro" id="IPR051570">
    <property type="entry name" value="TBC1_cilium_biogenesis"/>
</dbReference>
<comment type="function">
    <text evidence="11">Molecular adapter which is involved in cilium biogenesis. Part of a functional complex including OFD1 a centriolar protein involved in cilium assembly. Could regulate the cAMP-dependent phosphorylation of OFD1, and its subsequent ubiquitination by PJA2 which ultimately leads to its proteasomal degradation.</text>
</comment>
<keyword evidence="8 12" id="KW-0175">Coiled coil</keyword>
<evidence type="ECO:0000256" key="3">
    <source>
        <dbReference type="ARBA" id="ARBA00014199"/>
    </source>
</evidence>
<dbReference type="Proteomes" id="UP000579812">
    <property type="component" value="Unassembled WGS sequence"/>
</dbReference>
<evidence type="ECO:0000256" key="7">
    <source>
        <dbReference type="ARBA" id="ARBA00022794"/>
    </source>
</evidence>
<evidence type="ECO:0000256" key="11">
    <source>
        <dbReference type="ARBA" id="ARBA00034464"/>
    </source>
</evidence>
<evidence type="ECO:0000313" key="16">
    <source>
        <dbReference type="Proteomes" id="UP000579812"/>
    </source>
</evidence>
<evidence type="ECO:0000256" key="8">
    <source>
        <dbReference type="ARBA" id="ARBA00023054"/>
    </source>
</evidence>
<dbReference type="InterPro" id="IPR001680">
    <property type="entry name" value="WD40_rpt"/>
</dbReference>
<dbReference type="Gene3D" id="1.10.472.80">
    <property type="entry name" value="Ypt/Rab-GAP domain of gyp1p, domain 3"/>
    <property type="match status" value="1"/>
</dbReference>
<dbReference type="InterPro" id="IPR000195">
    <property type="entry name" value="Rab-GAP-TBC_dom"/>
</dbReference>
<sequence length="1035" mass="118891">MLNMQVTDIGSREDGKIWHRKSVSSKYGVLATVTRNASARQTKTVRFLQVAFDTTGESFLAGDHHGNIYVFDISRNRFKLVQKTGQACTALAFNLRRNTEFLVALADYSIKCFDKDTRQLVSWMRGHEGAISSLSVHSSGSYAISTSSDTAQLWNLDTFQRKRKLNVRQSVGIQKVIILFLCRDGKSLAAAGRSNLVHLWCLDSRQLLRVIQMPPKVKSVRFVDFLSDSFDGGSNQILGVLSQDGVMRFINIQSCKQIFEIGSHEDAITLAGICPKGHHIVAVMDSGALRIYDVRSLTPEISKPPQPLLKQVTKGKSSEGSGLKMKVYTGAGQRPVKTSGRRIQSKVLPVSTLDDKENDLPNGLNKKRLQALLRAFGEYPAKYRMFIWRSLLHLPENHAAFSSLTDKGLHSAYMCLQERYPIKSHKLQRGLQRVLSALAHWAAVFGETDYLPLLAFPFVKLFENNPLICFEVVATVIVNWCQHWFEYFPNPPLNVLSLAENVLAHHDKELLQHFVACGVTSQLYAWPLLETLFSEVLMREEWLKLFDNVFSNDPSFLLMAVVAYVSCCRAPLLLCTDKKDFEYFFHHRNSLDISAMLKEAYRLMDSTPSDIHPSSALSDFEPLTQGQYPIFNKYPTFIVEYQSQERERIRQQEVEYLRERQEVQKLHAEAVRQQAEFEAWYKQQELLLQGEEQRRRILQEEESKLAQQRARLAAMKRELKVKELNLIDSSRRRFLKHQQDQRRIQLKRLDDEIQRKMALRDQETAVAVQDIEVRQMELDAQRQLFEQQLAKEQERVSQTVRAEVDTRRRRAEMEESTFQNFIQANADISQTNKKMLEESLAEVGQMEVDADWQAEVIKRLEKAKERQEKQRERLVNLSKQTCAKEEGVVQLMLEVEGKQWDDVVAKQAKLEEERRVAATVNAQRRSLISQETEETEKHQGKLQKSLEDSLNHQKRLRSPCSPRGLLHKTQSDTTNISLINQSDDSTGFSLDRGRGELDSKERELMQEIRELRTKLAARARATDFISPSTSSVLSH</sequence>
<feature type="region of interest" description="Disordered" evidence="13">
    <location>
        <begin position="927"/>
        <end position="999"/>
    </location>
</feature>
<dbReference type="Gene3D" id="2.130.10.10">
    <property type="entry name" value="YVTN repeat-like/Quinoprotein amine dehydrogenase"/>
    <property type="match status" value="2"/>
</dbReference>
<evidence type="ECO:0000256" key="9">
    <source>
        <dbReference type="ARBA" id="ARBA00023212"/>
    </source>
</evidence>
<dbReference type="Pfam" id="PF00566">
    <property type="entry name" value="RabGAP-TBC"/>
    <property type="match status" value="1"/>
</dbReference>
<dbReference type="GO" id="GO:0036064">
    <property type="term" value="C:ciliary basal body"/>
    <property type="evidence" value="ECO:0007669"/>
    <property type="project" value="TreeGrafter"/>
</dbReference>
<feature type="coiled-coil region" evidence="12">
    <location>
        <begin position="649"/>
        <end position="725"/>
    </location>
</feature>
<evidence type="ECO:0000313" key="15">
    <source>
        <dbReference type="EMBL" id="KAF4103200.1"/>
    </source>
</evidence>
<dbReference type="InterPro" id="IPR015943">
    <property type="entry name" value="WD40/YVTN_repeat-like_dom_sf"/>
</dbReference>
<evidence type="ECO:0000256" key="12">
    <source>
        <dbReference type="SAM" id="Coils"/>
    </source>
</evidence>
<evidence type="ECO:0000256" key="4">
    <source>
        <dbReference type="ARBA" id="ARBA00022490"/>
    </source>
</evidence>
<evidence type="ECO:0000259" key="14">
    <source>
        <dbReference type="PROSITE" id="PS50086"/>
    </source>
</evidence>
<accession>A0A7J6C7I1</accession>
<keyword evidence="4" id="KW-0963">Cytoplasm</keyword>
<dbReference type="SMART" id="SM00320">
    <property type="entry name" value="WD40"/>
    <property type="match status" value="6"/>
</dbReference>
<gene>
    <name evidence="15" type="ORF">G5714_016083</name>
</gene>
<keyword evidence="16" id="KW-1185">Reference proteome</keyword>
<dbReference type="PANTHER" id="PTHR19853">
    <property type="entry name" value="WD REPEAT CONTAINING PROTEIN 3 WDR3"/>
    <property type="match status" value="1"/>
</dbReference>
<feature type="domain" description="Rab-GAP TBC" evidence="14">
    <location>
        <begin position="378"/>
        <end position="553"/>
    </location>
</feature>
<evidence type="ECO:0000256" key="1">
    <source>
        <dbReference type="ARBA" id="ARBA00004120"/>
    </source>
</evidence>
<dbReference type="SUPFAM" id="SSF50978">
    <property type="entry name" value="WD40 repeat-like"/>
    <property type="match status" value="1"/>
</dbReference>
<feature type="coiled-coil region" evidence="12">
    <location>
        <begin position="853"/>
        <end position="880"/>
    </location>
</feature>
<dbReference type="InterPro" id="IPR036322">
    <property type="entry name" value="WD40_repeat_dom_sf"/>
</dbReference>
<evidence type="ECO:0000256" key="2">
    <source>
        <dbReference type="ARBA" id="ARBA00004607"/>
    </source>
</evidence>
<feature type="compositionally biased region" description="Basic and acidic residues" evidence="13">
    <location>
        <begin position="935"/>
        <end position="951"/>
    </location>
</feature>
<dbReference type="GO" id="GO:0034451">
    <property type="term" value="C:centriolar satellite"/>
    <property type="evidence" value="ECO:0007669"/>
    <property type="project" value="UniProtKB-SubCell"/>
</dbReference>